<dbReference type="InterPro" id="IPR005321">
    <property type="entry name" value="Peptidase_S58_DmpA"/>
</dbReference>
<dbReference type="Gene3D" id="3.60.70.12">
    <property type="entry name" value="L-amino peptidase D-ALA esterase/amidase"/>
    <property type="match status" value="1"/>
</dbReference>
<dbReference type="SUPFAM" id="SSF56266">
    <property type="entry name" value="DmpA/ArgJ-like"/>
    <property type="match status" value="1"/>
</dbReference>
<dbReference type="OrthoDB" id="9808347at2"/>
<evidence type="ECO:0000313" key="2">
    <source>
        <dbReference type="EMBL" id="SHL16073.1"/>
    </source>
</evidence>
<dbReference type="Proteomes" id="UP000184363">
    <property type="component" value="Unassembled WGS sequence"/>
</dbReference>
<keyword evidence="2" id="KW-0378">Hydrolase</keyword>
<protein>
    <submittedName>
        <fullName evidence="2">L-aminopeptidase/D-esterase</fullName>
    </submittedName>
</protein>
<dbReference type="GO" id="GO:0004177">
    <property type="term" value="F:aminopeptidase activity"/>
    <property type="evidence" value="ECO:0007669"/>
    <property type="project" value="UniProtKB-KW"/>
</dbReference>
<dbReference type="Pfam" id="PF03576">
    <property type="entry name" value="Peptidase_S58"/>
    <property type="match status" value="1"/>
</dbReference>
<dbReference type="RefSeq" id="WP_073459381.1">
    <property type="nucleotide sequence ID" value="NZ_CALGVN010000013.1"/>
</dbReference>
<sequence length="331" mass="32288">MRTGPGNSLTDVEGLRVGHAEVTRGLSGTTVVLAPEGGMVAGVDARGAAPGTRETDLLQPGNMVQRVHAIVLSGGSAFGLASATGVMEELEAAGVGLPTSGGIVPIVPAAVVYDLGRGGPDGQRPGPETGAAAVAAATTQVGTGCVGAGTGTVAGGLKGGVGTASVVLPNGTTVAALAVVNAAGSPVDPATGQLLGARHGLPGEFPDEPVDAEAVAAARVVTRAVPGTHTTLAVVATDATLDKAQCARLATMGHDGLARAIAPVHTMFDGDVIFGVSTAARPVPDLMQLYDLQAAAADVVTRAVVHGVLAATSVRTEGGAWTAYRDAAGLA</sequence>
<dbReference type="PANTHER" id="PTHR36512">
    <property type="entry name" value="D-AMINOPEPTIDASE"/>
    <property type="match status" value="1"/>
</dbReference>
<comment type="similarity">
    <text evidence="1">Belongs to the peptidase S58 family.</text>
</comment>
<keyword evidence="2" id="KW-0031">Aminopeptidase</keyword>
<dbReference type="InterPro" id="IPR016117">
    <property type="entry name" value="ArgJ-like_dom_sf"/>
</dbReference>
<proteinExistence type="inferred from homology"/>
<reference evidence="2 3" key="1">
    <citation type="submission" date="2016-11" db="EMBL/GenBank/DDBJ databases">
        <authorList>
            <person name="Jaros S."/>
            <person name="Januszkiewicz K."/>
            <person name="Wedrychowicz H."/>
        </authorList>
    </citation>
    <scope>NUCLEOTIDE SEQUENCE [LARGE SCALE GENOMIC DNA]</scope>
    <source>
        <strain evidence="2 3">DSM 43832</strain>
    </source>
</reference>
<accession>A0A1M6YD65</accession>
<keyword evidence="2" id="KW-0645">Protease</keyword>
<keyword evidence="3" id="KW-1185">Reference proteome</keyword>
<dbReference type="CDD" id="cd02252">
    <property type="entry name" value="nylC_like"/>
    <property type="match status" value="1"/>
</dbReference>
<dbReference type="PANTHER" id="PTHR36512:SF3">
    <property type="entry name" value="BLR5678 PROTEIN"/>
    <property type="match status" value="1"/>
</dbReference>
<dbReference type="AlphaFoldDB" id="A0A1M6YD65"/>
<evidence type="ECO:0000313" key="3">
    <source>
        <dbReference type="Proteomes" id="UP000184363"/>
    </source>
</evidence>
<dbReference type="EMBL" id="FRAP01000019">
    <property type="protein sequence ID" value="SHL16073.1"/>
    <property type="molecule type" value="Genomic_DNA"/>
</dbReference>
<gene>
    <name evidence="2" type="ORF">SAMN05443637_119132</name>
</gene>
<organism evidence="2 3">
    <name type="scientific">Pseudonocardia thermophila</name>
    <dbReference type="NCBI Taxonomy" id="1848"/>
    <lineage>
        <taxon>Bacteria</taxon>
        <taxon>Bacillati</taxon>
        <taxon>Actinomycetota</taxon>
        <taxon>Actinomycetes</taxon>
        <taxon>Pseudonocardiales</taxon>
        <taxon>Pseudonocardiaceae</taxon>
        <taxon>Pseudonocardia</taxon>
    </lineage>
</organism>
<evidence type="ECO:0000256" key="1">
    <source>
        <dbReference type="ARBA" id="ARBA00007068"/>
    </source>
</evidence>
<name>A0A1M6YD65_PSETH</name>
<dbReference type="STRING" id="1848.SAMN05443637_119132"/>